<name>X0ZU50_9ZZZZ</name>
<sequence length="184" mass="20662">MNKVKIPLNDSPIASPGVPVYLISTISKDDIRNIAPYGMVMPVSHNPPIYAIGSDKDRDTYRNIVETEEFVLNVPSTSMLEKVNLTGIKFPAEIDEFEKVKFTPIPASQVKPPLIAECRSHFECKLLNIYEITKTRVIIVGEVVAVSVDREIFLKNFAKQKGQLDPLFYVQGAYFGLGRYVGKR</sequence>
<dbReference type="PANTHER" id="PTHR33798:SF5">
    <property type="entry name" value="FLAVIN REDUCTASE LIKE DOMAIN-CONTAINING PROTEIN"/>
    <property type="match status" value="1"/>
</dbReference>
<keyword evidence="2" id="KW-0285">Flavoprotein</keyword>
<comment type="caution">
    <text evidence="6">The sequence shown here is derived from an EMBL/GenBank/DDBJ whole genome shotgun (WGS) entry which is preliminary data.</text>
</comment>
<dbReference type="Pfam" id="PF01613">
    <property type="entry name" value="Flavin_Reduct"/>
    <property type="match status" value="1"/>
</dbReference>
<protein>
    <recommendedName>
        <fullName evidence="5">Flavin reductase like domain-containing protein</fullName>
    </recommendedName>
</protein>
<dbReference type="PANTHER" id="PTHR33798">
    <property type="entry name" value="FLAVOPROTEIN OXYGENASE"/>
    <property type="match status" value="1"/>
</dbReference>
<dbReference type="EMBL" id="BART01000490">
    <property type="protein sequence ID" value="GAG72909.1"/>
    <property type="molecule type" value="Genomic_DNA"/>
</dbReference>
<gene>
    <name evidence="6" type="ORF">S01H4_02295</name>
</gene>
<dbReference type="InterPro" id="IPR002563">
    <property type="entry name" value="Flavin_Rdtase-like_dom"/>
</dbReference>
<reference evidence="6" key="1">
    <citation type="journal article" date="2014" name="Front. Microbiol.">
        <title>High frequency of phylogenetically diverse reductive dehalogenase-homologous genes in deep subseafloor sedimentary metagenomes.</title>
        <authorList>
            <person name="Kawai M."/>
            <person name="Futagami T."/>
            <person name="Toyoda A."/>
            <person name="Takaki Y."/>
            <person name="Nishi S."/>
            <person name="Hori S."/>
            <person name="Arai W."/>
            <person name="Tsubouchi T."/>
            <person name="Morono Y."/>
            <person name="Uchiyama I."/>
            <person name="Ito T."/>
            <person name="Fujiyama A."/>
            <person name="Inagaki F."/>
            <person name="Takami H."/>
        </authorList>
    </citation>
    <scope>NUCLEOTIDE SEQUENCE</scope>
    <source>
        <strain evidence="6">Expedition CK06-06</strain>
    </source>
</reference>
<dbReference type="SMART" id="SM00903">
    <property type="entry name" value="Flavin_Reduct"/>
    <property type="match status" value="1"/>
</dbReference>
<comment type="cofactor">
    <cofactor evidence="1">
        <name>FMN</name>
        <dbReference type="ChEBI" id="CHEBI:58210"/>
    </cofactor>
</comment>
<feature type="domain" description="Flavin reductase like" evidence="5">
    <location>
        <begin position="14"/>
        <end position="176"/>
    </location>
</feature>
<keyword evidence="3" id="KW-0288">FMN</keyword>
<organism evidence="6">
    <name type="scientific">marine sediment metagenome</name>
    <dbReference type="NCBI Taxonomy" id="412755"/>
    <lineage>
        <taxon>unclassified sequences</taxon>
        <taxon>metagenomes</taxon>
        <taxon>ecological metagenomes</taxon>
    </lineage>
</organism>
<evidence type="ECO:0000256" key="2">
    <source>
        <dbReference type="ARBA" id="ARBA00022630"/>
    </source>
</evidence>
<evidence type="ECO:0000256" key="1">
    <source>
        <dbReference type="ARBA" id="ARBA00001917"/>
    </source>
</evidence>
<evidence type="ECO:0000259" key="5">
    <source>
        <dbReference type="SMART" id="SM00903"/>
    </source>
</evidence>
<dbReference type="GO" id="GO:0010181">
    <property type="term" value="F:FMN binding"/>
    <property type="evidence" value="ECO:0007669"/>
    <property type="project" value="InterPro"/>
</dbReference>
<comment type="similarity">
    <text evidence="4">Belongs to the flavoredoxin family.</text>
</comment>
<dbReference type="SUPFAM" id="SSF50475">
    <property type="entry name" value="FMN-binding split barrel"/>
    <property type="match status" value="1"/>
</dbReference>
<proteinExistence type="inferred from homology"/>
<dbReference type="InterPro" id="IPR012349">
    <property type="entry name" value="Split_barrel_FMN-bd"/>
</dbReference>
<dbReference type="Gene3D" id="2.30.110.10">
    <property type="entry name" value="Electron Transport, Fmn-binding Protein, Chain A"/>
    <property type="match status" value="1"/>
</dbReference>
<evidence type="ECO:0000256" key="3">
    <source>
        <dbReference type="ARBA" id="ARBA00022643"/>
    </source>
</evidence>
<evidence type="ECO:0000256" key="4">
    <source>
        <dbReference type="ARBA" id="ARBA00038054"/>
    </source>
</evidence>
<evidence type="ECO:0000313" key="6">
    <source>
        <dbReference type="EMBL" id="GAG72909.1"/>
    </source>
</evidence>
<accession>X0ZU50</accession>
<dbReference type="AlphaFoldDB" id="X0ZU50"/>